<organism evidence="1 2">
    <name type="scientific">Gryllotalpicola protaetiae</name>
    <dbReference type="NCBI Taxonomy" id="2419771"/>
    <lineage>
        <taxon>Bacteria</taxon>
        <taxon>Bacillati</taxon>
        <taxon>Actinomycetota</taxon>
        <taxon>Actinomycetes</taxon>
        <taxon>Micrococcales</taxon>
        <taxon>Microbacteriaceae</taxon>
        <taxon>Gryllotalpicola</taxon>
    </lineage>
</organism>
<dbReference type="RefSeq" id="WP_120788946.1">
    <property type="nucleotide sequence ID" value="NZ_CP032624.1"/>
</dbReference>
<evidence type="ECO:0000313" key="1">
    <source>
        <dbReference type="EMBL" id="AYG03414.1"/>
    </source>
</evidence>
<name>A0A387BN14_9MICO</name>
<dbReference type="EMBL" id="CP032624">
    <property type="protein sequence ID" value="AYG03414.1"/>
    <property type="molecule type" value="Genomic_DNA"/>
</dbReference>
<evidence type="ECO:0000313" key="2">
    <source>
        <dbReference type="Proteomes" id="UP000275069"/>
    </source>
</evidence>
<dbReference type="KEGG" id="gry:D7I44_07615"/>
<reference evidence="1 2" key="1">
    <citation type="submission" date="2018-09" db="EMBL/GenBank/DDBJ databases">
        <title>Genome sequencing of strain 2DFW10M-5.</title>
        <authorList>
            <person name="Heo J."/>
            <person name="Kim S.-J."/>
            <person name="Kwon S.-W."/>
        </authorList>
    </citation>
    <scope>NUCLEOTIDE SEQUENCE [LARGE SCALE GENOMIC DNA]</scope>
    <source>
        <strain evidence="1 2">2DFW10M-5</strain>
    </source>
</reference>
<dbReference type="Proteomes" id="UP000275069">
    <property type="component" value="Chromosome"/>
</dbReference>
<dbReference type="AlphaFoldDB" id="A0A387BN14"/>
<accession>A0A387BN14</accession>
<gene>
    <name evidence="1" type="ORF">D7I44_07615</name>
</gene>
<keyword evidence="2" id="KW-1185">Reference proteome</keyword>
<protein>
    <submittedName>
        <fullName evidence="1">Uncharacterized protein</fullName>
    </submittedName>
</protein>
<dbReference type="OrthoDB" id="3790374at2"/>
<sequence length="299" mass="33081">MTVVPRAKPFRFGVARGARGEFKPICTIGMIRDGGIFVSPAKLANARWTYGLTPRYLLDRETDLVTVDERPKLHYHQSGIASVTLTGTSLERRHLRLNPITEIRRSAVISVVANRIWDLPTDPKGARNGDLMSLERLWPQVVGLTLSVVTVTDEQAARLHLFDASAFGLIPGDRRSFLVSLAGFGHHAVLVGRFRLDMEPWPEPITSITVGATPWSPEGPQRGDRALALFTEGLRNPIFNLAVEDDVPSVESLPGLPDATVGNFTWAERIRLRAEQDEAGRRARETSMIFGRGARFPSV</sequence>
<proteinExistence type="predicted"/>